<evidence type="ECO:0000313" key="2">
    <source>
        <dbReference type="Proteomes" id="UP000598996"/>
    </source>
</evidence>
<name>A0ABS1VS88_9ACTN</name>
<accession>A0ABS1VS88</accession>
<sequence>MSDTHGIVNVDVALRRQVDALTLRFPDVDKAELEQLVHATYDRLKDEAAVESHLVSMTEGQVTDALRARGEEVHVRSEDAAE</sequence>
<comment type="caution">
    <text evidence="1">The sequence shown here is derived from an EMBL/GenBank/DDBJ whole genome shotgun (WGS) entry which is preliminary data.</text>
</comment>
<evidence type="ECO:0000313" key="1">
    <source>
        <dbReference type="EMBL" id="MBL7257488.1"/>
    </source>
</evidence>
<gene>
    <name evidence="1" type="ORF">JKJ07_24615</name>
</gene>
<reference evidence="1 2" key="1">
    <citation type="submission" date="2021-01" db="EMBL/GenBank/DDBJ databases">
        <title>Actinoplanes sp. nov. LDG1-01 isolated from lichen.</title>
        <authorList>
            <person name="Saeng-In P."/>
            <person name="Phongsopitanun W."/>
            <person name="Kanchanasin P."/>
            <person name="Yuki M."/>
            <person name="Kudo T."/>
            <person name="Ohkuma M."/>
            <person name="Tanasupawat S."/>
        </authorList>
    </citation>
    <scope>NUCLEOTIDE SEQUENCE [LARGE SCALE GENOMIC DNA]</scope>
    <source>
        <strain evidence="1 2">LDG1-01</strain>
    </source>
</reference>
<dbReference type="EMBL" id="JAENHO010000007">
    <property type="protein sequence ID" value="MBL7257488.1"/>
    <property type="molecule type" value="Genomic_DNA"/>
</dbReference>
<dbReference type="Gene3D" id="1.10.8.1060">
    <property type="entry name" value="Corynebacterium glutamicum thioredoxin-dependent arsenate reductase, N-terminal domain"/>
    <property type="match status" value="1"/>
</dbReference>
<protein>
    <submittedName>
        <fullName evidence="1">Uncharacterized protein</fullName>
    </submittedName>
</protein>
<dbReference type="NCBIfam" id="NF046112">
    <property type="entry name" value="MSMEG_6209_Nter"/>
    <property type="match status" value="1"/>
</dbReference>
<proteinExistence type="predicted"/>
<keyword evidence="2" id="KW-1185">Reference proteome</keyword>
<dbReference type="Proteomes" id="UP000598996">
    <property type="component" value="Unassembled WGS sequence"/>
</dbReference>
<organism evidence="1 2">
    <name type="scientific">Paractinoplanes lichenicola</name>
    <dbReference type="NCBI Taxonomy" id="2802976"/>
    <lineage>
        <taxon>Bacteria</taxon>
        <taxon>Bacillati</taxon>
        <taxon>Actinomycetota</taxon>
        <taxon>Actinomycetes</taxon>
        <taxon>Micromonosporales</taxon>
        <taxon>Micromonosporaceae</taxon>
        <taxon>Paractinoplanes</taxon>
    </lineage>
</organism>
<dbReference type="RefSeq" id="WP_202994105.1">
    <property type="nucleotide sequence ID" value="NZ_JAENHO010000007.1"/>
</dbReference>